<keyword evidence="4" id="KW-1185">Reference proteome</keyword>
<accession>A0ABQ5LN61</accession>
<dbReference type="PANTHER" id="PTHR42852:SF13">
    <property type="entry name" value="PROTEIN DIPZ"/>
    <property type="match status" value="1"/>
</dbReference>
<dbReference type="Proteomes" id="UP001144205">
    <property type="component" value="Unassembled WGS sequence"/>
</dbReference>
<evidence type="ECO:0000256" key="1">
    <source>
        <dbReference type="SAM" id="SignalP"/>
    </source>
</evidence>
<dbReference type="PROSITE" id="PS51352">
    <property type="entry name" value="THIOREDOXIN_2"/>
    <property type="match status" value="1"/>
</dbReference>
<evidence type="ECO:0000313" key="3">
    <source>
        <dbReference type="EMBL" id="GKY86218.1"/>
    </source>
</evidence>
<proteinExistence type="predicted"/>
<evidence type="ECO:0000259" key="2">
    <source>
        <dbReference type="PROSITE" id="PS51352"/>
    </source>
</evidence>
<dbReference type="InterPro" id="IPR050553">
    <property type="entry name" value="Thioredoxin_ResA/DsbE_sf"/>
</dbReference>
<name>A0ABQ5LN61_9RHOB</name>
<feature type="domain" description="Thioredoxin" evidence="2">
    <location>
        <begin position="15"/>
        <end position="182"/>
    </location>
</feature>
<dbReference type="SUPFAM" id="SSF52833">
    <property type="entry name" value="Thioredoxin-like"/>
    <property type="match status" value="1"/>
</dbReference>
<keyword evidence="1" id="KW-0732">Signal</keyword>
<organism evidence="3 4">
    <name type="scientific">Sinisalibacter aestuarii</name>
    <dbReference type="NCBI Taxonomy" id="2949426"/>
    <lineage>
        <taxon>Bacteria</taxon>
        <taxon>Pseudomonadati</taxon>
        <taxon>Pseudomonadota</taxon>
        <taxon>Alphaproteobacteria</taxon>
        <taxon>Rhodobacterales</taxon>
        <taxon>Roseobacteraceae</taxon>
        <taxon>Sinisalibacter</taxon>
    </lineage>
</organism>
<feature type="chain" id="PRO_5045435023" evidence="1">
    <location>
        <begin position="21"/>
        <end position="186"/>
    </location>
</feature>
<dbReference type="Gene3D" id="3.40.30.10">
    <property type="entry name" value="Glutaredoxin"/>
    <property type="match status" value="1"/>
</dbReference>
<gene>
    <name evidence="3" type="primary">tlpA</name>
    <name evidence="3" type="ORF">STA1M1_00870</name>
</gene>
<dbReference type="InterPro" id="IPR036249">
    <property type="entry name" value="Thioredoxin-like_sf"/>
</dbReference>
<protein>
    <submittedName>
        <fullName evidence="3">Thioredoxin</fullName>
    </submittedName>
</protein>
<dbReference type="RefSeq" id="WP_281840186.1">
    <property type="nucleotide sequence ID" value="NZ_BROH01000001.1"/>
</dbReference>
<evidence type="ECO:0000313" key="4">
    <source>
        <dbReference type="Proteomes" id="UP001144205"/>
    </source>
</evidence>
<reference evidence="3" key="1">
    <citation type="journal article" date="2023" name="Int. J. Syst. Evol. Microbiol.">
        <title>Sinisalibacter aestuarii sp. nov., isolated from estuarine sediment of the Arakawa River.</title>
        <authorList>
            <person name="Arafat S.T."/>
            <person name="Hirano S."/>
            <person name="Sato A."/>
            <person name="Takeuchi K."/>
            <person name="Yasuda T."/>
            <person name="Terahara T."/>
            <person name="Hamada M."/>
            <person name="Kobayashi T."/>
        </authorList>
    </citation>
    <scope>NUCLEOTIDE SEQUENCE</scope>
    <source>
        <strain evidence="3">B-399</strain>
    </source>
</reference>
<comment type="caution">
    <text evidence="3">The sequence shown here is derived from an EMBL/GenBank/DDBJ whole genome shotgun (WGS) entry which is preliminary data.</text>
</comment>
<sequence length="186" mass="19875">MLRSALLYAALLFGANAAFAADPAVLEALKQGEMKRLVVHDAPKPSGLSAFTDRDGGSHSLADWQGKVVLLNFWAVSCVPCREEMPALNALEKELGGEDFAVVPVAFGYNHPGGLARFITQYEIDALPVLLDPDRRLSAEMGVIAPPVTMLLDREGNEVARFIGGAEWDSDEAKAIIATLIADPAS</sequence>
<dbReference type="PANTHER" id="PTHR42852">
    <property type="entry name" value="THIOL:DISULFIDE INTERCHANGE PROTEIN DSBE"/>
    <property type="match status" value="1"/>
</dbReference>
<dbReference type="Pfam" id="PF08534">
    <property type="entry name" value="Redoxin"/>
    <property type="match status" value="1"/>
</dbReference>
<dbReference type="EMBL" id="BROH01000001">
    <property type="protein sequence ID" value="GKY86218.1"/>
    <property type="molecule type" value="Genomic_DNA"/>
</dbReference>
<dbReference type="InterPro" id="IPR013740">
    <property type="entry name" value="Redoxin"/>
</dbReference>
<dbReference type="InterPro" id="IPR013766">
    <property type="entry name" value="Thioredoxin_domain"/>
</dbReference>
<feature type="signal peptide" evidence="1">
    <location>
        <begin position="1"/>
        <end position="20"/>
    </location>
</feature>
<dbReference type="CDD" id="cd02966">
    <property type="entry name" value="TlpA_like_family"/>
    <property type="match status" value="1"/>
</dbReference>